<name>A0A2G5ES84_AQUCA</name>
<evidence type="ECO:0000313" key="5">
    <source>
        <dbReference type="Proteomes" id="UP000230069"/>
    </source>
</evidence>
<evidence type="ECO:0000259" key="3">
    <source>
        <dbReference type="SMART" id="SM01037"/>
    </source>
</evidence>
<dbReference type="InterPro" id="IPR023393">
    <property type="entry name" value="START-like_dom_sf"/>
</dbReference>
<dbReference type="SMART" id="SM01037">
    <property type="entry name" value="Bet_v_1"/>
    <property type="match status" value="1"/>
</dbReference>
<dbReference type="Gene3D" id="3.30.530.20">
    <property type="match status" value="1"/>
</dbReference>
<dbReference type="FunFam" id="3.30.530.20:FF:000007">
    <property type="entry name" value="Major pollen allergen Bet v 1-A"/>
    <property type="match status" value="1"/>
</dbReference>
<dbReference type="EMBL" id="KZ305022">
    <property type="protein sequence ID" value="PIA58615.1"/>
    <property type="molecule type" value="Genomic_DNA"/>
</dbReference>
<dbReference type="GO" id="GO:0005737">
    <property type="term" value="C:cytoplasm"/>
    <property type="evidence" value="ECO:0007669"/>
    <property type="project" value="TreeGrafter"/>
</dbReference>
<evidence type="ECO:0000313" key="4">
    <source>
        <dbReference type="EMBL" id="PIA58615.1"/>
    </source>
</evidence>
<evidence type="ECO:0000256" key="2">
    <source>
        <dbReference type="ARBA" id="ARBA00022589"/>
    </source>
</evidence>
<dbReference type="InterPro" id="IPR000916">
    <property type="entry name" value="Bet_v_I/MLP"/>
</dbReference>
<feature type="domain" description="Bet v I/Major latex protein" evidence="3">
    <location>
        <begin position="1"/>
        <end position="155"/>
    </location>
</feature>
<comment type="similarity">
    <text evidence="1">Belongs to the BetVI family.</text>
</comment>
<proteinExistence type="inferred from homology"/>
<dbReference type="OrthoDB" id="1879545at2759"/>
<dbReference type="InParanoid" id="A0A2G5ES84"/>
<dbReference type="PANTHER" id="PTHR31213">
    <property type="entry name" value="OS08G0374000 PROTEIN-RELATED"/>
    <property type="match status" value="1"/>
</dbReference>
<dbReference type="AlphaFoldDB" id="A0A2G5ES84"/>
<dbReference type="PANTHER" id="PTHR31213:SF19">
    <property type="entry name" value="BET V I_MAJOR LATEX PROTEIN DOMAIN-CONTAINING PROTEIN"/>
    <property type="match status" value="1"/>
</dbReference>
<dbReference type="CDD" id="cd07816">
    <property type="entry name" value="Bet_v1-like"/>
    <property type="match status" value="1"/>
</dbReference>
<dbReference type="GO" id="GO:0038023">
    <property type="term" value="F:signaling receptor activity"/>
    <property type="evidence" value="ECO:0007669"/>
    <property type="project" value="TreeGrafter"/>
</dbReference>
<reference evidence="4 5" key="1">
    <citation type="submission" date="2017-09" db="EMBL/GenBank/DDBJ databases">
        <title>WGS assembly of Aquilegia coerulea Goldsmith.</title>
        <authorList>
            <person name="Hodges S."/>
            <person name="Kramer E."/>
            <person name="Nordborg M."/>
            <person name="Tomkins J."/>
            <person name="Borevitz J."/>
            <person name="Derieg N."/>
            <person name="Yan J."/>
            <person name="Mihaltcheva S."/>
            <person name="Hayes R.D."/>
            <person name="Rokhsar D."/>
        </authorList>
    </citation>
    <scope>NUCLEOTIDE SEQUENCE [LARGE SCALE GENOMIC DNA]</scope>
    <source>
        <strain evidence="5">cv. Goldsmith</strain>
    </source>
</reference>
<organism evidence="4 5">
    <name type="scientific">Aquilegia coerulea</name>
    <name type="common">Rocky mountain columbine</name>
    <dbReference type="NCBI Taxonomy" id="218851"/>
    <lineage>
        <taxon>Eukaryota</taxon>
        <taxon>Viridiplantae</taxon>
        <taxon>Streptophyta</taxon>
        <taxon>Embryophyta</taxon>
        <taxon>Tracheophyta</taxon>
        <taxon>Spermatophyta</taxon>
        <taxon>Magnoliopsida</taxon>
        <taxon>Ranunculales</taxon>
        <taxon>Ranunculaceae</taxon>
        <taxon>Thalictroideae</taxon>
        <taxon>Aquilegia</taxon>
    </lineage>
</organism>
<dbReference type="Pfam" id="PF00407">
    <property type="entry name" value="Bet_v_1"/>
    <property type="match status" value="1"/>
</dbReference>
<dbReference type="InterPro" id="IPR050279">
    <property type="entry name" value="Plant_def-hormone_signal"/>
</dbReference>
<protein>
    <recommendedName>
        <fullName evidence="3">Bet v I/Major latex protein domain-containing protein</fullName>
    </recommendedName>
</protein>
<dbReference type="GO" id="GO:0009738">
    <property type="term" value="P:abscisic acid-activated signaling pathway"/>
    <property type="evidence" value="ECO:0007669"/>
    <property type="project" value="TreeGrafter"/>
</dbReference>
<dbReference type="GO" id="GO:0006952">
    <property type="term" value="P:defense response"/>
    <property type="evidence" value="ECO:0007669"/>
    <property type="project" value="InterPro"/>
</dbReference>
<gene>
    <name evidence="4" type="ORF">AQUCO_00500509v1</name>
</gene>
<dbReference type="SUPFAM" id="SSF55961">
    <property type="entry name" value="Bet v1-like"/>
    <property type="match status" value="1"/>
</dbReference>
<dbReference type="GO" id="GO:0004864">
    <property type="term" value="F:protein phosphatase inhibitor activity"/>
    <property type="evidence" value="ECO:0007669"/>
    <property type="project" value="TreeGrafter"/>
</dbReference>
<dbReference type="GO" id="GO:0010427">
    <property type="term" value="F:abscisic acid binding"/>
    <property type="evidence" value="ECO:0007669"/>
    <property type="project" value="TreeGrafter"/>
</dbReference>
<dbReference type="GO" id="GO:0005634">
    <property type="term" value="C:nucleus"/>
    <property type="evidence" value="ECO:0007669"/>
    <property type="project" value="TreeGrafter"/>
</dbReference>
<accession>A0A2G5ES84</accession>
<keyword evidence="2" id="KW-0017">Alkaloid metabolism</keyword>
<dbReference type="GO" id="GO:0009820">
    <property type="term" value="P:alkaloid metabolic process"/>
    <property type="evidence" value="ECO:0007669"/>
    <property type="project" value="UniProtKB-KW"/>
</dbReference>
<dbReference type="STRING" id="218851.A0A2G5ES84"/>
<sequence length="156" mass="17104">MVGKVEHELEVNVPASELWEIYGSLELANLVTKLLPDVFKSVEVVEGDGGVGTVLKVVFPEGTSLVTYFKEKIIVIDNEKRLKVTELIEGGFLNLGFSLYRVSLQIIEKDSNLSSIIKSSIEYEVEPGSEGNASFISVQPLQLAAEAIGKYLTEKV</sequence>
<evidence type="ECO:0000256" key="1">
    <source>
        <dbReference type="ARBA" id="ARBA00009744"/>
    </source>
</evidence>
<dbReference type="Proteomes" id="UP000230069">
    <property type="component" value="Unassembled WGS sequence"/>
</dbReference>
<keyword evidence="5" id="KW-1185">Reference proteome</keyword>